<dbReference type="Proteomes" id="UP000397656">
    <property type="component" value="Chromosome 1"/>
</dbReference>
<dbReference type="InterPro" id="IPR005572">
    <property type="entry name" value="Anti-sigma_E_RseA_N"/>
</dbReference>
<proteinExistence type="predicted"/>
<dbReference type="Pfam" id="PF03872">
    <property type="entry name" value="RseA_N"/>
    <property type="match status" value="1"/>
</dbReference>
<dbReference type="SUPFAM" id="SSF89069">
    <property type="entry name" value="N-terminal, cytoplasmic domain of anti-sigmaE factor RseA"/>
    <property type="match status" value="1"/>
</dbReference>
<dbReference type="InterPro" id="IPR036147">
    <property type="entry name" value="Anti-sigma_E_RseA_N_sf"/>
</dbReference>
<dbReference type="GO" id="GO:0016989">
    <property type="term" value="F:sigma factor antagonist activity"/>
    <property type="evidence" value="ECO:0007669"/>
    <property type="project" value="InterPro"/>
</dbReference>
<dbReference type="GeneID" id="98401972"/>
<dbReference type="PANTHER" id="PTHR38104">
    <property type="match status" value="1"/>
</dbReference>
<evidence type="ECO:0000259" key="1">
    <source>
        <dbReference type="Pfam" id="PF03872"/>
    </source>
</evidence>
<dbReference type="AlphaFoldDB" id="A0A643G5E5"/>
<dbReference type="CDD" id="cd16328">
    <property type="entry name" value="RseA_N"/>
    <property type="match status" value="1"/>
</dbReference>
<accession>A0A643G5E5</accession>
<protein>
    <submittedName>
        <fullName evidence="2">Anti-sigma factor</fullName>
    </submittedName>
</protein>
<organism evidence="2 3">
    <name type="scientific">Cupriavidus basilensis</name>
    <dbReference type="NCBI Taxonomy" id="68895"/>
    <lineage>
        <taxon>Bacteria</taxon>
        <taxon>Pseudomonadati</taxon>
        <taxon>Pseudomonadota</taxon>
        <taxon>Betaproteobacteria</taxon>
        <taxon>Burkholderiales</taxon>
        <taxon>Burkholderiaceae</taxon>
        <taxon>Cupriavidus</taxon>
    </lineage>
</organism>
<gene>
    <name evidence="2" type="ORF">F7R26_013750</name>
</gene>
<evidence type="ECO:0000313" key="3">
    <source>
        <dbReference type="Proteomes" id="UP000397656"/>
    </source>
</evidence>
<sequence length="209" mass="22242">MGQAHKQSVHEVEAAEQISVLMDGELAPHEVNAVLDLAKSEAGMASWASYQLIGDALRSEELTHAGSTDDFLSRFSARLDSEPHVLVPAVAKASSAHRLLFKPSWVRRVMPSTAIAAAVAAVSWVAVPQMRGAADLGTPDAVVARVEQPAAPKAGGIVTVSADNAQMIRDPRLDEYLRAHRVSVATDAVVPTMRQVANSANFSQDNSQE</sequence>
<name>A0A643G5E5_9BURK</name>
<dbReference type="Gene3D" id="1.10.10.880">
    <property type="entry name" value="Anti sigma-E protein RseA, N-terminal domain"/>
    <property type="match status" value="1"/>
</dbReference>
<dbReference type="PANTHER" id="PTHR38104:SF1">
    <property type="entry name" value="ANTI-SIGMA-E FACTOR RSEA"/>
    <property type="match status" value="1"/>
</dbReference>
<dbReference type="RefSeq" id="WP_150983159.1">
    <property type="nucleotide sequence ID" value="NZ_CP062803.1"/>
</dbReference>
<reference evidence="2 3" key="1">
    <citation type="submission" date="2020-10" db="EMBL/GenBank/DDBJ databases">
        <title>Complete genome sequence of Cupriavidus basilensis CCUG 49340T.</title>
        <authorList>
            <person name="Salva-Serra F."/>
            <person name="Donoso R.A."/>
            <person name="Cho K.H."/>
            <person name="Yoo J.A."/>
            <person name="Lee K."/>
            <person name="Yoon S.-H."/>
            <person name="Perez-Pantoja D."/>
            <person name="Moore E.R.B."/>
        </authorList>
    </citation>
    <scope>NUCLEOTIDE SEQUENCE [LARGE SCALE GENOMIC DNA]</scope>
    <source>
        <strain evidence="3">CCUG 49340</strain>
    </source>
</reference>
<dbReference type="InterPro" id="IPR052383">
    <property type="entry name" value="Anti-sigma-E_RseA-like"/>
</dbReference>
<feature type="domain" description="Anti sigma-E protein RseA N-terminal" evidence="1">
    <location>
        <begin position="15"/>
        <end position="95"/>
    </location>
</feature>
<evidence type="ECO:0000313" key="2">
    <source>
        <dbReference type="EMBL" id="QOT75280.1"/>
    </source>
</evidence>
<dbReference type="EMBL" id="CP062803">
    <property type="protein sequence ID" value="QOT75280.1"/>
    <property type="molecule type" value="Genomic_DNA"/>
</dbReference>